<dbReference type="STRING" id="1384049.CD29_10700"/>
<accession>A0A0A3I716</accession>
<dbReference type="Proteomes" id="UP000030416">
    <property type="component" value="Unassembled WGS sequence"/>
</dbReference>
<dbReference type="EMBL" id="JPVN01000011">
    <property type="protein sequence ID" value="KGR78508.1"/>
    <property type="molecule type" value="Genomic_DNA"/>
</dbReference>
<reference evidence="1 2" key="1">
    <citation type="submission" date="2014-02" db="EMBL/GenBank/DDBJ databases">
        <title>Draft genome sequence of Lysinibacillus manganicus DSM 26584T.</title>
        <authorList>
            <person name="Zhang F."/>
            <person name="Wang G."/>
            <person name="Zhang L."/>
        </authorList>
    </citation>
    <scope>NUCLEOTIDE SEQUENCE [LARGE SCALE GENOMIC DNA]</scope>
    <source>
        <strain evidence="1 2">DSM 26584</strain>
    </source>
</reference>
<evidence type="ECO:0000313" key="1">
    <source>
        <dbReference type="EMBL" id="KGR78508.1"/>
    </source>
</evidence>
<name>A0A0A3I716_9BACL</name>
<organism evidence="1 2">
    <name type="scientific">Ureibacillus manganicus DSM 26584</name>
    <dbReference type="NCBI Taxonomy" id="1384049"/>
    <lineage>
        <taxon>Bacteria</taxon>
        <taxon>Bacillati</taxon>
        <taxon>Bacillota</taxon>
        <taxon>Bacilli</taxon>
        <taxon>Bacillales</taxon>
        <taxon>Caryophanaceae</taxon>
        <taxon>Ureibacillus</taxon>
    </lineage>
</organism>
<gene>
    <name evidence="1" type="ORF">CD29_10700</name>
</gene>
<protein>
    <submittedName>
        <fullName evidence="1">Uncharacterized protein</fullName>
    </submittedName>
</protein>
<dbReference type="AlphaFoldDB" id="A0A0A3I716"/>
<proteinExistence type="predicted"/>
<evidence type="ECO:0000313" key="2">
    <source>
        <dbReference type="Proteomes" id="UP000030416"/>
    </source>
</evidence>
<comment type="caution">
    <text evidence="1">The sequence shown here is derived from an EMBL/GenBank/DDBJ whole genome shotgun (WGS) entry which is preliminary data.</text>
</comment>
<keyword evidence="2" id="KW-1185">Reference proteome</keyword>
<sequence length="69" mass="7888">MQQDVALLTAVGHVGDATKAFCDEQLLQHRSTTLRFHRRGAEQAFSAFLIKMDFFTNEKETRILTKCKS</sequence>